<comment type="caution">
    <text evidence="1">The sequence shown here is derived from an EMBL/GenBank/DDBJ whole genome shotgun (WGS) entry which is preliminary data.</text>
</comment>
<organism evidence="1 2">
    <name type="scientific">Mogibacterium timidum</name>
    <dbReference type="NCBI Taxonomy" id="35519"/>
    <lineage>
        <taxon>Bacteria</taxon>
        <taxon>Bacillati</taxon>
        <taxon>Bacillota</taxon>
        <taxon>Clostridia</taxon>
        <taxon>Peptostreptococcales</taxon>
        <taxon>Anaerovoracaceae</taxon>
        <taxon>Mogibacterium</taxon>
    </lineage>
</organism>
<name>A0A7Y8VSN4_9FIRM</name>
<dbReference type="EMBL" id="JABXYR010000002">
    <property type="protein sequence ID" value="NWO23712.1"/>
    <property type="molecule type" value="Genomic_DNA"/>
</dbReference>
<dbReference type="AlphaFoldDB" id="A0A7Y8VSN4"/>
<evidence type="ECO:0000313" key="2">
    <source>
        <dbReference type="Proteomes" id="UP000526307"/>
    </source>
</evidence>
<protein>
    <recommendedName>
        <fullName evidence="3">DUF4428 domain-containing protein</fullName>
    </recommendedName>
</protein>
<gene>
    <name evidence="1" type="ORF">HW270_06505</name>
</gene>
<dbReference type="RefSeq" id="WP_178978684.1">
    <property type="nucleotide sequence ID" value="NZ_CAUTAN010000003.1"/>
</dbReference>
<evidence type="ECO:0008006" key="3">
    <source>
        <dbReference type="Google" id="ProtNLM"/>
    </source>
</evidence>
<reference evidence="1 2" key="1">
    <citation type="submission" date="2020-06" db="EMBL/GenBank/DDBJ databases">
        <title>Mogibacterium timidum strain W9173 genomic sequence.</title>
        <authorList>
            <person name="Wade W.G."/>
            <person name="Johnston C.D."/>
            <person name="Chen T."/>
            <person name="Dewhirst F.E."/>
        </authorList>
    </citation>
    <scope>NUCLEOTIDE SEQUENCE [LARGE SCALE GENOMIC DNA]</scope>
    <source>
        <strain evidence="1 2">W9173</strain>
    </source>
</reference>
<proteinExistence type="predicted"/>
<sequence>MSFFSKNACAFCGKEVGFIKGKKLNDGNHICSECEKNCSAYIDVSRYTKDFLTEHMEYMQKQDKLYKSEVEPLGKGGVNRIINAYNGIIFIDSIGMFEAITPKYSKKNQKELFRYDQIKDFAYYQVKNNSDSGKKYSEVGLDIFLKSEYTADGFKDPLPPSGKVHPYVALIRISFEKDTDDALAAGRAKDHLNELFGRPSETFGGSIKEAFTGTGQERADMKAQAETVKALGGLAKSFLQKDSAAVGQAQENLKMKTQDAVSTALDYGSKYTETADAAERRAWQ</sequence>
<keyword evidence="2" id="KW-1185">Reference proteome</keyword>
<accession>A0A7Y8VSN4</accession>
<dbReference type="Proteomes" id="UP000526307">
    <property type="component" value="Unassembled WGS sequence"/>
</dbReference>
<evidence type="ECO:0000313" key="1">
    <source>
        <dbReference type="EMBL" id="NWO23712.1"/>
    </source>
</evidence>